<feature type="transmembrane region" description="Helical" evidence="1">
    <location>
        <begin position="110"/>
        <end position="134"/>
    </location>
</feature>
<reference evidence="4" key="1">
    <citation type="submission" date="2023-06" db="EMBL/GenBank/DDBJ databases">
        <title>Genomic of Agaribacillus aureum.</title>
        <authorList>
            <person name="Wang G."/>
        </authorList>
    </citation>
    <scope>NUCLEOTIDE SEQUENCE</scope>
    <source>
        <strain evidence="4">BMA12</strain>
    </source>
</reference>
<dbReference type="PANTHER" id="PTHR30273:SF2">
    <property type="entry name" value="PROTEIN FECR"/>
    <property type="match status" value="1"/>
</dbReference>
<gene>
    <name evidence="4" type="ORF">QQ020_35155</name>
</gene>
<evidence type="ECO:0000256" key="1">
    <source>
        <dbReference type="SAM" id="Phobius"/>
    </source>
</evidence>
<dbReference type="PIRSF" id="PIRSF018266">
    <property type="entry name" value="FecR"/>
    <property type="match status" value="1"/>
</dbReference>
<dbReference type="RefSeq" id="WP_346762702.1">
    <property type="nucleotide sequence ID" value="NZ_JAUJEB010000015.1"/>
</dbReference>
<dbReference type="Gene3D" id="3.55.50.30">
    <property type="match status" value="1"/>
</dbReference>
<evidence type="ECO:0000259" key="2">
    <source>
        <dbReference type="Pfam" id="PF04773"/>
    </source>
</evidence>
<keyword evidence="5" id="KW-1185">Reference proteome</keyword>
<feature type="domain" description="Protein FecR C-terminal" evidence="3">
    <location>
        <begin position="291"/>
        <end position="355"/>
    </location>
</feature>
<dbReference type="InterPro" id="IPR032508">
    <property type="entry name" value="FecR_C"/>
</dbReference>
<accession>A0ABT8LJK4</accession>
<comment type="caution">
    <text evidence="4">The sequence shown here is derived from an EMBL/GenBank/DDBJ whole genome shotgun (WGS) entry which is preliminary data.</text>
</comment>
<dbReference type="Gene3D" id="2.60.120.1440">
    <property type="match status" value="1"/>
</dbReference>
<protein>
    <submittedName>
        <fullName evidence="4">DUF4974 domain-containing protein</fullName>
    </submittedName>
</protein>
<name>A0ABT8LJK4_9BACT</name>
<keyword evidence="1" id="KW-0812">Transmembrane</keyword>
<dbReference type="Pfam" id="PF16344">
    <property type="entry name" value="FecR_C"/>
    <property type="match status" value="1"/>
</dbReference>
<dbReference type="Proteomes" id="UP001172083">
    <property type="component" value="Unassembled WGS sequence"/>
</dbReference>
<dbReference type="EMBL" id="JAUJEB010000015">
    <property type="protein sequence ID" value="MDN5217366.1"/>
    <property type="molecule type" value="Genomic_DNA"/>
</dbReference>
<dbReference type="Pfam" id="PF04773">
    <property type="entry name" value="FecR"/>
    <property type="match status" value="1"/>
</dbReference>
<sequence length="365" mass="41759">MSNHFKILFQKYIDQTINEEELVMFYSYLERSETDPALKAQLSEFWQYQELMGKGKAADKSKQRSLFKQDRWLEILMKDNQHHSKQVSALIKNATIDDLRKDRKEDKKRFWWGWFKKFFVMALVIVAAGAWYYVSKQEDTTAAEMAYVEKTSAYGQKSTIPLPDGSVVKLNSGSKLIFPKLFEGDTREVTLEGEAFFEVARNENKPFVVRSGELVTTVLGTSFNVKAYPEDQAIQVAVATGKVKVESEDGKSDAQFLTPNMVASYNHTVRKINISSYNNISNLLAWREGVLRFDEVPFTEVARTLEKWYGVKVTFENEDVGQCLIYGEFKNQSLDKVMQALKHAIDIEYKLTTDGLTVTGKGCPT</sequence>
<feature type="domain" description="FecR protein" evidence="2">
    <location>
        <begin position="154"/>
        <end position="244"/>
    </location>
</feature>
<keyword evidence="1" id="KW-0472">Membrane</keyword>
<organism evidence="4 5">
    <name type="scientific">Agaribacillus aureus</name>
    <dbReference type="NCBI Taxonomy" id="3051825"/>
    <lineage>
        <taxon>Bacteria</taxon>
        <taxon>Pseudomonadati</taxon>
        <taxon>Bacteroidota</taxon>
        <taxon>Cytophagia</taxon>
        <taxon>Cytophagales</taxon>
        <taxon>Splendidivirgaceae</taxon>
        <taxon>Agaribacillus</taxon>
    </lineage>
</organism>
<dbReference type="PANTHER" id="PTHR30273">
    <property type="entry name" value="PERIPLASMIC SIGNAL SENSOR AND SIGMA FACTOR ACTIVATOR FECR-RELATED"/>
    <property type="match status" value="1"/>
</dbReference>
<dbReference type="InterPro" id="IPR006860">
    <property type="entry name" value="FecR"/>
</dbReference>
<evidence type="ECO:0000313" key="4">
    <source>
        <dbReference type="EMBL" id="MDN5217366.1"/>
    </source>
</evidence>
<proteinExistence type="predicted"/>
<keyword evidence="1" id="KW-1133">Transmembrane helix</keyword>
<evidence type="ECO:0000313" key="5">
    <source>
        <dbReference type="Proteomes" id="UP001172083"/>
    </source>
</evidence>
<dbReference type="InterPro" id="IPR012373">
    <property type="entry name" value="Ferrdict_sens_TM"/>
</dbReference>
<evidence type="ECO:0000259" key="3">
    <source>
        <dbReference type="Pfam" id="PF16344"/>
    </source>
</evidence>